<dbReference type="Proteomes" id="UP000317494">
    <property type="component" value="Unassembled WGS sequence"/>
</dbReference>
<proteinExistence type="predicted"/>
<feature type="domain" description="WW" evidence="12">
    <location>
        <begin position="350"/>
        <end position="383"/>
    </location>
</feature>
<dbReference type="SMART" id="SM00119">
    <property type="entry name" value="HECTc"/>
    <property type="match status" value="1"/>
</dbReference>
<dbReference type="Gene3D" id="3.30.2160.10">
    <property type="entry name" value="Hect, E3 ligase catalytic domain"/>
    <property type="match status" value="1"/>
</dbReference>
<feature type="domain" description="HECT" evidence="13">
    <location>
        <begin position="439"/>
        <end position="771"/>
    </location>
</feature>
<evidence type="ECO:0000256" key="11">
    <source>
        <dbReference type="SAM" id="MobiDB-lite"/>
    </source>
</evidence>
<dbReference type="Gene3D" id="2.20.70.10">
    <property type="match status" value="2"/>
</dbReference>
<name>A0A507CDM0_9FUNG</name>
<evidence type="ECO:0000256" key="9">
    <source>
        <dbReference type="PIRSR" id="PIRSR001569-1"/>
    </source>
</evidence>
<keyword evidence="6" id="KW-0677">Repeat</keyword>
<dbReference type="PROSITE" id="PS01159">
    <property type="entry name" value="WW_DOMAIN_1"/>
    <property type="match status" value="3"/>
</dbReference>
<dbReference type="PANTHER" id="PTHR11254">
    <property type="entry name" value="HECT DOMAIN UBIQUITIN-PROTEIN LIGASE"/>
    <property type="match status" value="1"/>
</dbReference>
<evidence type="ECO:0000313" key="17">
    <source>
        <dbReference type="Proteomes" id="UP000320475"/>
    </source>
</evidence>
<dbReference type="GO" id="GO:0006511">
    <property type="term" value="P:ubiquitin-dependent protein catabolic process"/>
    <property type="evidence" value="ECO:0007669"/>
    <property type="project" value="InterPro"/>
</dbReference>
<reference evidence="16 17" key="1">
    <citation type="journal article" date="2019" name="Sci. Rep.">
        <title>Comparative genomics of chytrid fungi reveal insights into the obligate biotrophic and pathogenic lifestyle of Synchytrium endobioticum.</title>
        <authorList>
            <person name="van de Vossenberg B.T.L.H."/>
            <person name="Warris S."/>
            <person name="Nguyen H.D.T."/>
            <person name="van Gent-Pelzer M.P.E."/>
            <person name="Joly D.L."/>
            <person name="van de Geest H.C."/>
            <person name="Bonants P.J.M."/>
            <person name="Smith D.S."/>
            <person name="Levesque C.A."/>
            <person name="van der Lee T.A.J."/>
        </authorList>
    </citation>
    <scope>NUCLEOTIDE SEQUENCE [LARGE SCALE GENOMIC DNA]</scope>
    <source>
        <strain evidence="15 17">LEV6574</strain>
        <strain evidence="14 16">MB42</strain>
    </source>
</reference>
<dbReference type="Proteomes" id="UP000320475">
    <property type="component" value="Unassembled WGS sequence"/>
</dbReference>
<dbReference type="GO" id="GO:0016567">
    <property type="term" value="P:protein ubiquitination"/>
    <property type="evidence" value="ECO:0007669"/>
    <property type="project" value="UniProtKB-UniPathway"/>
</dbReference>
<dbReference type="SMART" id="SM00456">
    <property type="entry name" value="WW"/>
    <property type="match status" value="3"/>
</dbReference>
<dbReference type="InterPro" id="IPR035983">
    <property type="entry name" value="Hect_E3_ubiquitin_ligase"/>
</dbReference>
<dbReference type="VEuPathDB" id="FungiDB:SeMB42_g06302"/>
<dbReference type="UniPathway" id="UPA00143"/>
<dbReference type="AlphaFoldDB" id="A0A507CDM0"/>
<evidence type="ECO:0000259" key="13">
    <source>
        <dbReference type="PROSITE" id="PS50237"/>
    </source>
</evidence>
<dbReference type="FunFam" id="3.30.2160.10:FF:000001">
    <property type="entry name" value="E3 ubiquitin-protein ligase NEDD4-like"/>
    <property type="match status" value="1"/>
</dbReference>
<gene>
    <name evidence="15" type="ORF">SeLEV6574_g06050</name>
    <name evidence="14" type="ORF">SeMB42_g06302</name>
</gene>
<evidence type="ECO:0000313" key="15">
    <source>
        <dbReference type="EMBL" id="TPX41516.1"/>
    </source>
</evidence>
<dbReference type="EMBL" id="QEAM01000316">
    <property type="protein sequence ID" value="TPX41516.1"/>
    <property type="molecule type" value="Genomic_DNA"/>
</dbReference>
<evidence type="ECO:0000256" key="1">
    <source>
        <dbReference type="ARBA" id="ARBA00000885"/>
    </source>
</evidence>
<evidence type="ECO:0000256" key="7">
    <source>
        <dbReference type="ARBA" id="ARBA00022786"/>
    </source>
</evidence>
<evidence type="ECO:0000256" key="4">
    <source>
        <dbReference type="ARBA" id="ARBA00022490"/>
    </source>
</evidence>
<dbReference type="FunFam" id="3.90.1750.10:FF:000079">
    <property type="entry name" value="E3 ubiquitin-protein ligase"/>
    <property type="match status" value="1"/>
</dbReference>
<dbReference type="EMBL" id="QEAN01000346">
    <property type="protein sequence ID" value="TPX39610.1"/>
    <property type="molecule type" value="Genomic_DNA"/>
</dbReference>
<dbReference type="SUPFAM" id="SSF56204">
    <property type="entry name" value="Hect, E3 ligase catalytic domain"/>
    <property type="match status" value="1"/>
</dbReference>
<keyword evidence="5 8" id="KW-0808">Transferase</keyword>
<dbReference type="InterPro" id="IPR036020">
    <property type="entry name" value="WW_dom_sf"/>
</dbReference>
<evidence type="ECO:0000256" key="2">
    <source>
        <dbReference type="ARBA" id="ARBA00004496"/>
    </source>
</evidence>
<sequence>MADTATNKGTDADHGDIGPAPPPAISILPRATQMPPPQDQAEASMNAHSAPLPPTPPPRRTALSHGVASLPSSSSATAHSTATLQPPRNPPLPLVPQQIMSPPLGTIPQHYQPISPGPSILPVDSMRRPSSSTDDEFGPLPQGWERRIDTVGRPYYVDHNTRNTTWKRPSSQQTKVDSIQQVTASPQIDWRQSQARTLPIDGFGSMDALQQALPQPGSSAGPGSPTTVQHVAHTHISQITPHLHHAYGIPTATMPSQQAAQLQASQQNAARQTPLPPGWQMHYTADGRPYFVDHNTRTTTWHDPRITLMQRNTELQRQAHAALANGGVLNQEQITVLLEAISRQSQELLGNLPAGWEMRMMPHGRTYFVDHNTKSTSWDDPRLPSSLEQDAPKYKQDFRQKLVFLRTQPHMRLQPSQCQIAVRRDNIFEDSYSEIMKLPAPYLRNRLMITFTGEAGKDFGGLSREFFFFLSHEMFNPFYCLFEYSASDNYTLQINPNSGINPNHLNYFRFVGRIVGLAIFHQKYIDAFFISAFYKMLLRKRITLQDLQSVDLLLYNNLQWALQNPIDDMEFTFSTDEDQFGMTVTVDLKTNGRNILVTDGNKEEYVDLFVKHRIYERVQDQFNAFSAGFHEIIPFEIISVFDERELELLIAGTTEVDVDDWKKHTDYRTYTADDQVVKWFWKCVTGWDSEKKARLLQFVTGTSRVPISGFKDLQGADGPRRFTIEKAGDERGLPKSHTCFNRIDLPEYKTFETLEQKLTMAVEETQGFGEQ</sequence>
<evidence type="ECO:0000256" key="3">
    <source>
        <dbReference type="ARBA" id="ARBA00004906"/>
    </source>
</evidence>
<feature type="active site" description="Glycyl thioester intermediate" evidence="9 10">
    <location>
        <position position="739"/>
    </location>
</feature>
<comment type="caution">
    <text evidence="14">The sequence shown here is derived from an EMBL/GenBank/DDBJ whole genome shotgun (WGS) entry which is preliminary data.</text>
</comment>
<keyword evidence="16" id="KW-1185">Reference proteome</keyword>
<comment type="pathway">
    <text evidence="3 8">Protein modification; protein ubiquitination.</text>
</comment>
<dbReference type="Pfam" id="PF00632">
    <property type="entry name" value="HECT"/>
    <property type="match status" value="1"/>
</dbReference>
<evidence type="ECO:0000256" key="6">
    <source>
        <dbReference type="ARBA" id="ARBA00022737"/>
    </source>
</evidence>
<evidence type="ECO:0000256" key="10">
    <source>
        <dbReference type="PROSITE-ProRule" id="PRU00104"/>
    </source>
</evidence>
<feature type="region of interest" description="Disordered" evidence="11">
    <location>
        <begin position="125"/>
        <end position="144"/>
    </location>
</feature>
<dbReference type="OrthoDB" id="8068875at2759"/>
<dbReference type="SUPFAM" id="SSF51045">
    <property type="entry name" value="WW domain"/>
    <property type="match status" value="3"/>
</dbReference>
<dbReference type="PROSITE" id="PS50237">
    <property type="entry name" value="HECT"/>
    <property type="match status" value="1"/>
</dbReference>
<dbReference type="STRING" id="286115.A0A507CDM0"/>
<dbReference type="Gene3D" id="3.90.1750.10">
    <property type="entry name" value="Hect, E3 ligase catalytic domains"/>
    <property type="match status" value="1"/>
</dbReference>
<dbReference type="InterPro" id="IPR050409">
    <property type="entry name" value="E3_ubiq-protein_ligase"/>
</dbReference>
<evidence type="ECO:0000313" key="14">
    <source>
        <dbReference type="EMBL" id="TPX39610.1"/>
    </source>
</evidence>
<comment type="subcellular location">
    <subcellularLocation>
        <location evidence="2">Cytoplasm</location>
    </subcellularLocation>
</comment>
<dbReference type="PROSITE" id="PS50020">
    <property type="entry name" value="WW_DOMAIN_2"/>
    <property type="match status" value="3"/>
</dbReference>
<organism evidence="14 16">
    <name type="scientific">Synchytrium endobioticum</name>
    <dbReference type="NCBI Taxonomy" id="286115"/>
    <lineage>
        <taxon>Eukaryota</taxon>
        <taxon>Fungi</taxon>
        <taxon>Fungi incertae sedis</taxon>
        <taxon>Chytridiomycota</taxon>
        <taxon>Chytridiomycota incertae sedis</taxon>
        <taxon>Chytridiomycetes</taxon>
        <taxon>Synchytriales</taxon>
        <taxon>Synchytriaceae</taxon>
        <taxon>Synchytrium</taxon>
    </lineage>
</organism>
<dbReference type="Pfam" id="PF00397">
    <property type="entry name" value="WW"/>
    <property type="match status" value="3"/>
</dbReference>
<dbReference type="CDD" id="cd00201">
    <property type="entry name" value="WW"/>
    <property type="match status" value="3"/>
</dbReference>
<dbReference type="GO" id="GO:0005737">
    <property type="term" value="C:cytoplasm"/>
    <property type="evidence" value="ECO:0007669"/>
    <property type="project" value="UniProtKB-SubCell"/>
</dbReference>
<protein>
    <recommendedName>
        <fullName evidence="8">E3 ubiquitin-protein ligase</fullName>
        <ecNumber evidence="8">2.3.2.26</ecNumber>
    </recommendedName>
</protein>
<dbReference type="PANTHER" id="PTHR11254:SF440">
    <property type="entry name" value="E3 UBIQUITIN-PROTEIN LIGASE NEDD-4"/>
    <property type="match status" value="1"/>
</dbReference>
<feature type="compositionally biased region" description="Low complexity" evidence="11">
    <location>
        <begin position="60"/>
        <end position="86"/>
    </location>
</feature>
<keyword evidence="4" id="KW-0963">Cytoplasm</keyword>
<keyword evidence="7 8" id="KW-0833">Ubl conjugation pathway</keyword>
<dbReference type="PIRSF" id="PIRSF001569">
    <property type="entry name" value="E3_ub_ligase_SMURF1"/>
    <property type="match status" value="1"/>
</dbReference>
<feature type="region of interest" description="Disordered" evidence="11">
    <location>
        <begin position="1"/>
        <end position="95"/>
    </location>
</feature>
<dbReference type="FunFam" id="3.30.2410.10:FF:000001">
    <property type="entry name" value="E3 ubiquitin-protein ligase NEDD4-like"/>
    <property type="match status" value="1"/>
</dbReference>
<comment type="catalytic activity">
    <reaction evidence="1 8">
        <text>S-ubiquitinyl-[E2 ubiquitin-conjugating enzyme]-L-cysteine + [acceptor protein]-L-lysine = [E2 ubiquitin-conjugating enzyme]-L-cysteine + N(6)-ubiquitinyl-[acceptor protein]-L-lysine.</text>
        <dbReference type="EC" id="2.3.2.26"/>
    </reaction>
</comment>
<dbReference type="Gene3D" id="3.30.2410.10">
    <property type="entry name" value="Hect, E3 ligase catalytic domain"/>
    <property type="match status" value="1"/>
</dbReference>
<dbReference type="InterPro" id="IPR024928">
    <property type="entry name" value="E3_ub_ligase_SMURF1"/>
</dbReference>
<dbReference type="EC" id="2.3.2.26" evidence="8"/>
<feature type="domain" description="WW" evidence="12">
    <location>
        <begin position="138"/>
        <end position="171"/>
    </location>
</feature>
<dbReference type="GO" id="GO:0061630">
    <property type="term" value="F:ubiquitin protein ligase activity"/>
    <property type="evidence" value="ECO:0007669"/>
    <property type="project" value="UniProtKB-EC"/>
</dbReference>
<evidence type="ECO:0000256" key="5">
    <source>
        <dbReference type="ARBA" id="ARBA00022679"/>
    </source>
</evidence>
<dbReference type="CDD" id="cd00078">
    <property type="entry name" value="HECTc"/>
    <property type="match status" value="1"/>
</dbReference>
<evidence type="ECO:0000256" key="8">
    <source>
        <dbReference type="PIRNR" id="PIRNR001569"/>
    </source>
</evidence>
<evidence type="ECO:0000259" key="12">
    <source>
        <dbReference type="PROSITE" id="PS50020"/>
    </source>
</evidence>
<evidence type="ECO:0000313" key="16">
    <source>
        <dbReference type="Proteomes" id="UP000317494"/>
    </source>
</evidence>
<feature type="domain" description="WW" evidence="12">
    <location>
        <begin position="273"/>
        <end position="306"/>
    </location>
</feature>
<accession>A0A507CDM0</accession>
<dbReference type="InterPro" id="IPR001202">
    <property type="entry name" value="WW_dom"/>
</dbReference>
<dbReference type="InterPro" id="IPR000569">
    <property type="entry name" value="HECT_dom"/>
</dbReference>